<evidence type="ECO:0000313" key="4">
    <source>
        <dbReference type="Proteomes" id="UP000184774"/>
    </source>
</evidence>
<evidence type="ECO:0000259" key="1">
    <source>
        <dbReference type="Pfam" id="PF01471"/>
    </source>
</evidence>
<dbReference type="InterPro" id="IPR002477">
    <property type="entry name" value="Peptidoglycan-bd-like"/>
</dbReference>
<sequence>MSSIALKEILTNKEYTFKENINLDNNTSVMASFQLQDKNGKLLGKEIPKNLKIKDKKVSTKVKVEDLAKQNKVSVKDIYKLMASIDVDNDKVFQKNEKTTVEVIPMVLQSDLLKDSETLNKLAVKRSKGYKKGIKGNEEVKLIQKALIELNFDLGNAGADGYFGNGTKGVIAQFQAAYTPTHATHKVYDFGDIDGIVGKDTILALDEALCDEWTSEIKCSCNRDFSVEDIKKLVAAIRSNTYYDGERILFFHKNKLFNYYANVPDEDRTHEKLTKVLNDSFNKYGISKCIHKIHYLANMYVETMYFTATREGKGISDYRYDPYRGRGFQHLTWKENYENYKEEQCVDIVTNYEWVADKLDIAADTGAWYWDKKSINDYAEKDSIFDTARLINIPGAKKSSQINGYDNRESAWKALKNIFKYPSKCSSGGA</sequence>
<reference evidence="2 5" key="3">
    <citation type="journal article" date="2020" name="J. Nat. Prod.">
        <title>Genomics-Metabolomics Profiling Disclosed Marine Vibrio spartinae 3.6 as a Producer of a New Branched Side Chain Prodigiosin.</title>
        <authorList>
            <person name="Vitale G.A."/>
            <person name="Sciarretta M."/>
            <person name="Palma Esposito F."/>
            <person name="January G.G."/>
            <person name="Giaccio M."/>
            <person name="Bunk B."/>
            <person name="Sproer C."/>
            <person name="Bajerski F."/>
            <person name="Power D."/>
            <person name="Festa C."/>
            <person name="Monti M.C."/>
            <person name="D'Auria M.V."/>
            <person name="de Pascale D."/>
        </authorList>
    </citation>
    <scope>NUCLEOTIDE SEQUENCE [LARGE SCALE GENOMIC DNA]</scope>
    <source>
        <strain evidence="2 5">3.6</strain>
    </source>
</reference>
<evidence type="ECO:0000313" key="2">
    <source>
        <dbReference type="EMBL" id="QMV14195.1"/>
    </source>
</evidence>
<dbReference type="Gene3D" id="1.10.530.10">
    <property type="match status" value="1"/>
</dbReference>
<name>A0A1N6M840_9VIBR</name>
<dbReference type="Proteomes" id="UP000184774">
    <property type="component" value="Unassembled WGS sequence"/>
</dbReference>
<dbReference type="Proteomes" id="UP000515264">
    <property type="component" value="Chromosome 1"/>
</dbReference>
<dbReference type="InterPro" id="IPR023346">
    <property type="entry name" value="Lysozyme-like_dom_sf"/>
</dbReference>
<dbReference type="EMBL" id="FSSB01000020">
    <property type="protein sequence ID" value="SIO95584.1"/>
    <property type="molecule type" value="Genomic_DNA"/>
</dbReference>
<keyword evidence="5" id="KW-1185">Reference proteome</keyword>
<dbReference type="InterPro" id="IPR036365">
    <property type="entry name" value="PGBD-like_sf"/>
</dbReference>
<evidence type="ECO:0000313" key="5">
    <source>
        <dbReference type="Proteomes" id="UP000515264"/>
    </source>
</evidence>
<gene>
    <name evidence="3" type="ORF">VSP9026_03332</name>
    <name evidence="2" type="ORF">Vspart_01447</name>
</gene>
<dbReference type="SUPFAM" id="SSF53955">
    <property type="entry name" value="Lysozyme-like"/>
    <property type="match status" value="1"/>
</dbReference>
<accession>A0A1N6M840</accession>
<protein>
    <submittedName>
        <fullName evidence="2">Chitinase</fullName>
    </submittedName>
    <submittedName>
        <fullName evidence="3">Putative peptidoglycan binding domain protein</fullName>
    </submittedName>
</protein>
<dbReference type="Gene3D" id="1.10.101.10">
    <property type="entry name" value="PGBD-like superfamily/PGBD"/>
    <property type="match status" value="1"/>
</dbReference>
<feature type="domain" description="Peptidoglycan binding-like" evidence="1">
    <location>
        <begin position="137"/>
        <end position="178"/>
    </location>
</feature>
<reference evidence="3 4" key="1">
    <citation type="submission" date="2016-12" db="EMBL/GenBank/DDBJ databases">
        <authorList>
            <person name="Song W.-J."/>
            <person name="Kurnit D.M."/>
        </authorList>
    </citation>
    <scope>NUCLEOTIDE SEQUENCE [LARGE SCALE GENOMIC DNA]</scope>
    <source>
        <strain evidence="3 4">CECT 9026</strain>
    </source>
</reference>
<dbReference type="RefSeq" id="WP_074374086.1">
    <property type="nucleotide sequence ID" value="NZ_AP024907.1"/>
</dbReference>
<dbReference type="InterPro" id="IPR036366">
    <property type="entry name" value="PGBDSf"/>
</dbReference>
<dbReference type="EMBL" id="CP046268">
    <property type="protein sequence ID" value="QMV14195.1"/>
    <property type="molecule type" value="Genomic_DNA"/>
</dbReference>
<reference evidence="2" key="2">
    <citation type="submission" date="2019-11" db="EMBL/GenBank/DDBJ databases">
        <authorList>
            <person name="January G."/>
            <person name="Bunk B."/>
        </authorList>
    </citation>
    <scope>NUCLEOTIDE SEQUENCE</scope>
    <source>
        <strain evidence="2">3.6</strain>
    </source>
</reference>
<dbReference type="OrthoDB" id="5906756at2"/>
<organism evidence="3 4">
    <name type="scientific">Vibrio spartinae</name>
    <dbReference type="NCBI Taxonomy" id="1918945"/>
    <lineage>
        <taxon>Bacteria</taxon>
        <taxon>Pseudomonadati</taxon>
        <taxon>Pseudomonadota</taxon>
        <taxon>Gammaproteobacteria</taxon>
        <taxon>Vibrionales</taxon>
        <taxon>Vibrionaceae</taxon>
        <taxon>Vibrio</taxon>
    </lineage>
</organism>
<dbReference type="SUPFAM" id="SSF47090">
    <property type="entry name" value="PGBD-like"/>
    <property type="match status" value="1"/>
</dbReference>
<dbReference type="AlphaFoldDB" id="A0A1N6M840"/>
<dbReference type="Pfam" id="PF01471">
    <property type="entry name" value="PG_binding_1"/>
    <property type="match status" value="1"/>
</dbReference>
<proteinExistence type="predicted"/>
<evidence type="ECO:0000313" key="3">
    <source>
        <dbReference type="EMBL" id="SIO95584.1"/>
    </source>
</evidence>